<evidence type="ECO:0000256" key="1">
    <source>
        <dbReference type="ARBA" id="ARBA00004141"/>
    </source>
</evidence>
<comment type="subcellular location">
    <subcellularLocation>
        <location evidence="1">Membrane</location>
        <topology evidence="1">Multi-pass membrane protein</topology>
    </subcellularLocation>
</comment>
<evidence type="ECO:0000256" key="4">
    <source>
        <dbReference type="ARBA" id="ARBA00023136"/>
    </source>
</evidence>
<reference evidence="8" key="1">
    <citation type="journal article" date="2023" name="Mol. Phylogenet. Evol.">
        <title>Genome-scale phylogeny and comparative genomics of the fungal order Sordariales.</title>
        <authorList>
            <person name="Hensen N."/>
            <person name="Bonometti L."/>
            <person name="Westerberg I."/>
            <person name="Brannstrom I.O."/>
            <person name="Guillou S."/>
            <person name="Cros-Aarteil S."/>
            <person name="Calhoun S."/>
            <person name="Haridas S."/>
            <person name="Kuo A."/>
            <person name="Mondo S."/>
            <person name="Pangilinan J."/>
            <person name="Riley R."/>
            <person name="LaButti K."/>
            <person name="Andreopoulos B."/>
            <person name="Lipzen A."/>
            <person name="Chen C."/>
            <person name="Yan M."/>
            <person name="Daum C."/>
            <person name="Ng V."/>
            <person name="Clum A."/>
            <person name="Steindorff A."/>
            <person name="Ohm R.A."/>
            <person name="Martin F."/>
            <person name="Silar P."/>
            <person name="Natvig D.O."/>
            <person name="Lalanne C."/>
            <person name="Gautier V."/>
            <person name="Ament-Velasquez S.L."/>
            <person name="Kruys A."/>
            <person name="Hutchinson M.I."/>
            <person name="Powell A.J."/>
            <person name="Barry K."/>
            <person name="Miller A.N."/>
            <person name="Grigoriev I.V."/>
            <person name="Debuchy R."/>
            <person name="Gladieux P."/>
            <person name="Hiltunen Thoren M."/>
            <person name="Johannesson H."/>
        </authorList>
    </citation>
    <scope>NUCLEOTIDE SEQUENCE [LARGE SCALE GENOMIC DNA]</scope>
    <source>
        <strain evidence="8">CBS 284.82</strain>
    </source>
</reference>
<sequence>MASSSVTTPLLADDAPRQQSPRAQHRAELNTAPKKRLLNFWDGVSLTLGIQIGSGIFISPALVARNTSSELPALAVWTAGGLLAWACAACYIEMGTRLPVNGGPQEYLAHCFGDLLGFMASWGCIFGIKPCSAAILALFIADYVCDVAGFGYRGLVALGVVALVTAVNCTGNRLSNVSTKILLACKTIGVGFVIVMGFAVLILPDLLPPPPADAPREPPPAKGDAGSYTDALVAAMWAYSGWEVLSFVGGDLQNPSRNVPRVINVSMVVVLAFTLFANVAYFSALSFDEVARSTTVGLTFSQRFLGRAGSIIYAVAICLSSLGTLNVKTFAAGRLTQAAAERGYLPLLMKTVASGSDEDEESDGDHLSEVQSARSMFSFLGRPARFGDGSIPLSAILFNSLLASAFVLAGDISALISLMGEIYRIPKT</sequence>
<dbReference type="AlphaFoldDB" id="A0AAN6P8I0"/>
<dbReference type="PANTHER" id="PTHR11785:SF512">
    <property type="entry name" value="SOBREMESA, ISOFORM B"/>
    <property type="match status" value="1"/>
</dbReference>
<feature type="transmembrane region" description="Helical" evidence="6">
    <location>
        <begin position="115"/>
        <end position="144"/>
    </location>
</feature>
<evidence type="ECO:0000256" key="3">
    <source>
        <dbReference type="ARBA" id="ARBA00022989"/>
    </source>
</evidence>
<feature type="transmembrane region" description="Helical" evidence="6">
    <location>
        <begin position="304"/>
        <end position="325"/>
    </location>
</feature>
<feature type="region of interest" description="Disordered" evidence="5">
    <location>
        <begin position="1"/>
        <end position="24"/>
    </location>
</feature>
<comment type="caution">
    <text evidence="7">The sequence shown here is derived from an EMBL/GenBank/DDBJ whole genome shotgun (WGS) entry which is preliminary data.</text>
</comment>
<keyword evidence="8" id="KW-1185">Reference proteome</keyword>
<dbReference type="InterPro" id="IPR050598">
    <property type="entry name" value="AminoAcid_Transporter"/>
</dbReference>
<evidence type="ECO:0000313" key="7">
    <source>
        <dbReference type="EMBL" id="KAK4033723.1"/>
    </source>
</evidence>
<feature type="transmembrane region" description="Helical" evidence="6">
    <location>
        <begin position="181"/>
        <end position="203"/>
    </location>
</feature>
<evidence type="ECO:0000256" key="5">
    <source>
        <dbReference type="SAM" id="MobiDB-lite"/>
    </source>
</evidence>
<dbReference type="GO" id="GO:0015179">
    <property type="term" value="F:L-amino acid transmembrane transporter activity"/>
    <property type="evidence" value="ECO:0007669"/>
    <property type="project" value="TreeGrafter"/>
</dbReference>
<dbReference type="PANTHER" id="PTHR11785">
    <property type="entry name" value="AMINO ACID TRANSPORTER"/>
    <property type="match status" value="1"/>
</dbReference>
<name>A0AAN6P8I0_9PEZI</name>
<evidence type="ECO:0000256" key="6">
    <source>
        <dbReference type="SAM" id="Phobius"/>
    </source>
</evidence>
<dbReference type="GO" id="GO:0016020">
    <property type="term" value="C:membrane"/>
    <property type="evidence" value="ECO:0007669"/>
    <property type="project" value="UniProtKB-SubCell"/>
</dbReference>
<feature type="transmembrane region" description="Helical" evidence="6">
    <location>
        <begin position="74"/>
        <end position="94"/>
    </location>
</feature>
<organism evidence="7 8">
    <name type="scientific">Parachaetomium inaequale</name>
    <dbReference type="NCBI Taxonomy" id="2588326"/>
    <lineage>
        <taxon>Eukaryota</taxon>
        <taxon>Fungi</taxon>
        <taxon>Dikarya</taxon>
        <taxon>Ascomycota</taxon>
        <taxon>Pezizomycotina</taxon>
        <taxon>Sordariomycetes</taxon>
        <taxon>Sordariomycetidae</taxon>
        <taxon>Sordariales</taxon>
        <taxon>Chaetomiaceae</taxon>
        <taxon>Parachaetomium</taxon>
    </lineage>
</organism>
<gene>
    <name evidence="7" type="ORF">C8A01DRAFT_49743</name>
</gene>
<feature type="transmembrane region" description="Helical" evidence="6">
    <location>
        <begin position="40"/>
        <end position="62"/>
    </location>
</feature>
<dbReference type="Proteomes" id="UP001303115">
    <property type="component" value="Unassembled WGS sequence"/>
</dbReference>
<feature type="transmembrane region" description="Helical" evidence="6">
    <location>
        <begin position="262"/>
        <end position="284"/>
    </location>
</feature>
<evidence type="ECO:0000313" key="8">
    <source>
        <dbReference type="Proteomes" id="UP001303115"/>
    </source>
</evidence>
<dbReference type="Pfam" id="PF13520">
    <property type="entry name" value="AA_permease_2"/>
    <property type="match status" value="1"/>
</dbReference>
<dbReference type="EMBL" id="MU854513">
    <property type="protein sequence ID" value="KAK4033723.1"/>
    <property type="molecule type" value="Genomic_DNA"/>
</dbReference>
<feature type="transmembrane region" description="Helical" evidence="6">
    <location>
        <begin position="150"/>
        <end position="169"/>
    </location>
</feature>
<keyword evidence="4 6" id="KW-0472">Membrane</keyword>
<dbReference type="Gene3D" id="1.20.1740.10">
    <property type="entry name" value="Amino acid/polyamine transporter I"/>
    <property type="match status" value="1"/>
</dbReference>
<proteinExistence type="predicted"/>
<accession>A0AAN6P8I0</accession>
<protein>
    <submittedName>
        <fullName evidence="7">Amino acid transporter</fullName>
    </submittedName>
</protein>
<feature type="transmembrane region" description="Helical" evidence="6">
    <location>
        <begin position="395"/>
        <end position="419"/>
    </location>
</feature>
<feature type="transmembrane region" description="Helical" evidence="6">
    <location>
        <begin position="231"/>
        <end position="250"/>
    </location>
</feature>
<evidence type="ECO:0000256" key="2">
    <source>
        <dbReference type="ARBA" id="ARBA00022692"/>
    </source>
</evidence>
<keyword evidence="3 6" id="KW-1133">Transmembrane helix</keyword>
<keyword evidence="2 6" id="KW-0812">Transmembrane</keyword>
<dbReference type="InterPro" id="IPR002293">
    <property type="entry name" value="AA/rel_permease1"/>
</dbReference>